<evidence type="ECO:0000256" key="1">
    <source>
        <dbReference type="SAM" id="Coils"/>
    </source>
</evidence>
<evidence type="ECO:0000256" key="2">
    <source>
        <dbReference type="SAM" id="MobiDB-lite"/>
    </source>
</evidence>
<gene>
    <name evidence="3" type="ORF">K469DRAFT_51217</name>
</gene>
<feature type="compositionally biased region" description="Basic and acidic residues" evidence="2">
    <location>
        <begin position="427"/>
        <end position="438"/>
    </location>
</feature>
<protein>
    <submittedName>
        <fullName evidence="3">Uncharacterized protein</fullName>
    </submittedName>
</protein>
<reference evidence="3" key="1">
    <citation type="journal article" date="2020" name="Stud. Mycol.">
        <title>101 Dothideomycetes genomes: a test case for predicting lifestyles and emergence of pathogens.</title>
        <authorList>
            <person name="Haridas S."/>
            <person name="Albert R."/>
            <person name="Binder M."/>
            <person name="Bloem J."/>
            <person name="Labutti K."/>
            <person name="Salamov A."/>
            <person name="Andreopoulos B."/>
            <person name="Baker S."/>
            <person name="Barry K."/>
            <person name="Bills G."/>
            <person name="Bluhm B."/>
            <person name="Cannon C."/>
            <person name="Castanera R."/>
            <person name="Culley D."/>
            <person name="Daum C."/>
            <person name="Ezra D."/>
            <person name="Gonzalez J."/>
            <person name="Henrissat B."/>
            <person name="Kuo A."/>
            <person name="Liang C."/>
            <person name="Lipzen A."/>
            <person name="Lutzoni F."/>
            <person name="Magnuson J."/>
            <person name="Mondo S."/>
            <person name="Nolan M."/>
            <person name="Ohm R."/>
            <person name="Pangilinan J."/>
            <person name="Park H.-J."/>
            <person name="Ramirez L."/>
            <person name="Alfaro M."/>
            <person name="Sun H."/>
            <person name="Tritt A."/>
            <person name="Yoshinaga Y."/>
            <person name="Zwiers L.-H."/>
            <person name="Turgeon B."/>
            <person name="Goodwin S."/>
            <person name="Spatafora J."/>
            <person name="Crous P."/>
            <person name="Grigoriev I."/>
        </authorList>
    </citation>
    <scope>NUCLEOTIDE SEQUENCE</scope>
    <source>
        <strain evidence="3">CBS 207.26</strain>
    </source>
</reference>
<organism evidence="3 4">
    <name type="scientific">Zopfia rhizophila CBS 207.26</name>
    <dbReference type="NCBI Taxonomy" id="1314779"/>
    <lineage>
        <taxon>Eukaryota</taxon>
        <taxon>Fungi</taxon>
        <taxon>Dikarya</taxon>
        <taxon>Ascomycota</taxon>
        <taxon>Pezizomycotina</taxon>
        <taxon>Dothideomycetes</taxon>
        <taxon>Dothideomycetes incertae sedis</taxon>
        <taxon>Zopfiaceae</taxon>
        <taxon>Zopfia</taxon>
    </lineage>
</organism>
<feature type="compositionally biased region" description="Basic and acidic residues" evidence="2">
    <location>
        <begin position="454"/>
        <end position="465"/>
    </location>
</feature>
<feature type="region of interest" description="Disordered" evidence="2">
    <location>
        <begin position="369"/>
        <end position="558"/>
    </location>
</feature>
<evidence type="ECO:0000313" key="3">
    <source>
        <dbReference type="EMBL" id="KAF2189975.1"/>
    </source>
</evidence>
<dbReference type="OrthoDB" id="3793429at2759"/>
<sequence length="558" mass="64843">MGRIAEEKYKELKDMGGRPSREINPNPGPCPPWKSDIDKIYHVRDHWGREVGRLRNELARWLDFRWHQFRMRENSKIFNKYREAVHKHRQEKGIDWTVELQLGQQMKLDEWREYCIYEHRKRRALEKELDRAKRELEPVKERMRKAERNGSVGVPETTFSGRWGELIRYKEKISQAQKEVEMTQKRLEALGVEESLSAVARDLLITQAEEDLESAQKTLEAAKSDELEQLNKEAERKHAQEHLAIAQGKVNWANTRLEQLDTLLEWILGQFAEIATEYASSSWGSQQNRDLLDGWERYYVYMRERLQAKQDKDMTWFIQRGWKRGTEAEEARDDLLFPQERVRPLKALLTWIEREFPEIAAKYALFSQGSQSNDDGQDGVTVPYSKPSPNKPARKASRSDVGKSTRRKGNSARERSALGQVQPSKVSKPDRRGRRPLDQKLGTTCHGVWPPEGRTNDVARVEVQEPPKVAVRRSKRISQRTCDPASPSPGLVRATEKSSQRRPDGPLRRSARILDRTKKMRSLESDLDVKPARSNTTARRKSTRRTTNTTYSGKPQGI</sequence>
<dbReference type="AlphaFoldDB" id="A0A6A6EFX2"/>
<feature type="coiled-coil region" evidence="1">
    <location>
        <begin position="122"/>
        <end position="244"/>
    </location>
</feature>
<keyword evidence="1" id="KW-0175">Coiled coil</keyword>
<evidence type="ECO:0000313" key="4">
    <source>
        <dbReference type="Proteomes" id="UP000800200"/>
    </source>
</evidence>
<proteinExistence type="predicted"/>
<dbReference type="Proteomes" id="UP000800200">
    <property type="component" value="Unassembled WGS sequence"/>
</dbReference>
<keyword evidence="4" id="KW-1185">Reference proteome</keyword>
<accession>A0A6A6EFX2</accession>
<dbReference type="EMBL" id="ML994620">
    <property type="protein sequence ID" value="KAF2189975.1"/>
    <property type="molecule type" value="Genomic_DNA"/>
</dbReference>
<name>A0A6A6EFX2_9PEZI</name>
<feature type="compositionally biased region" description="Basic and acidic residues" evidence="2">
    <location>
        <begin position="494"/>
        <end position="531"/>
    </location>
</feature>